<feature type="transmembrane region" description="Helical" evidence="6">
    <location>
        <begin position="348"/>
        <end position="373"/>
    </location>
</feature>
<comment type="caution">
    <text evidence="7">The sequence shown here is derived from an EMBL/GenBank/DDBJ whole genome shotgun (WGS) entry which is preliminary data.</text>
</comment>
<name>A0A8H3DQL6_9AGAM</name>
<feature type="transmembrane region" description="Helical" evidence="6">
    <location>
        <begin position="239"/>
        <end position="260"/>
    </location>
</feature>
<evidence type="ECO:0000313" key="7">
    <source>
        <dbReference type="EMBL" id="CAE7060838.1"/>
    </source>
</evidence>
<dbReference type="GO" id="GO:0015101">
    <property type="term" value="F:organic cation transmembrane transporter activity"/>
    <property type="evidence" value="ECO:0007669"/>
    <property type="project" value="UniProtKB-ARBA"/>
</dbReference>
<dbReference type="Pfam" id="PF13520">
    <property type="entry name" value="AA_permease_2"/>
    <property type="match status" value="1"/>
</dbReference>
<feature type="transmembrane region" description="Helical" evidence="6">
    <location>
        <begin position="118"/>
        <end position="137"/>
    </location>
</feature>
<feature type="transmembrane region" description="Helical" evidence="6">
    <location>
        <begin position="272"/>
        <end position="292"/>
    </location>
</feature>
<feature type="transmembrane region" description="Helical" evidence="6">
    <location>
        <begin position="551"/>
        <end position="572"/>
    </location>
</feature>
<dbReference type="PANTHER" id="PTHR45649:SF7">
    <property type="entry name" value="CHOLINE TRANSPORT PROTEIN"/>
    <property type="match status" value="1"/>
</dbReference>
<dbReference type="InterPro" id="IPR002293">
    <property type="entry name" value="AA/rel_permease1"/>
</dbReference>
<feature type="transmembrane region" description="Helical" evidence="6">
    <location>
        <begin position="482"/>
        <end position="504"/>
    </location>
</feature>
<evidence type="ECO:0000256" key="5">
    <source>
        <dbReference type="ARBA" id="ARBA00023136"/>
    </source>
</evidence>
<feature type="transmembrane region" description="Helical" evidence="6">
    <location>
        <begin position="152"/>
        <end position="175"/>
    </location>
</feature>
<gene>
    <name evidence="7" type="ORF">RDB_LOCUS7733</name>
</gene>
<organism evidence="7 8">
    <name type="scientific">Rhizoctonia solani</name>
    <dbReference type="NCBI Taxonomy" id="456999"/>
    <lineage>
        <taxon>Eukaryota</taxon>
        <taxon>Fungi</taxon>
        <taxon>Dikarya</taxon>
        <taxon>Basidiomycota</taxon>
        <taxon>Agaricomycotina</taxon>
        <taxon>Agaricomycetes</taxon>
        <taxon>Cantharellales</taxon>
        <taxon>Ceratobasidiaceae</taxon>
        <taxon>Rhizoctonia</taxon>
    </lineage>
</organism>
<feature type="transmembrane region" description="Helical" evidence="6">
    <location>
        <begin position="196"/>
        <end position="219"/>
    </location>
</feature>
<dbReference type="Gene3D" id="1.20.1740.10">
    <property type="entry name" value="Amino acid/polyamine transporter I"/>
    <property type="match status" value="1"/>
</dbReference>
<dbReference type="EMBL" id="CAJNJQ010000169">
    <property type="protein sequence ID" value="CAE7060838.1"/>
    <property type="molecule type" value="Genomic_DNA"/>
</dbReference>
<dbReference type="AlphaFoldDB" id="A0A8H3DQL6"/>
<evidence type="ECO:0000256" key="3">
    <source>
        <dbReference type="ARBA" id="ARBA00022692"/>
    </source>
</evidence>
<protein>
    <recommendedName>
        <fullName evidence="9">Choline transport protein</fullName>
    </recommendedName>
</protein>
<dbReference type="FunFam" id="1.20.1740.10:FF:000046">
    <property type="entry name" value="Amino-acid permease, putative"/>
    <property type="match status" value="1"/>
</dbReference>
<feature type="transmembrane region" description="Helical" evidence="6">
    <location>
        <begin position="516"/>
        <end position="539"/>
    </location>
</feature>
<accession>A0A8H3DQL6</accession>
<dbReference type="PANTHER" id="PTHR45649">
    <property type="entry name" value="AMINO-ACID PERMEASE BAT1"/>
    <property type="match status" value="1"/>
</dbReference>
<evidence type="ECO:0000256" key="1">
    <source>
        <dbReference type="ARBA" id="ARBA00004141"/>
    </source>
</evidence>
<evidence type="ECO:0000313" key="8">
    <source>
        <dbReference type="Proteomes" id="UP000663827"/>
    </source>
</evidence>
<keyword evidence="2" id="KW-0813">Transport</keyword>
<dbReference type="PROSITE" id="PS00218">
    <property type="entry name" value="AMINO_ACID_PERMEASE_1"/>
    <property type="match status" value="1"/>
</dbReference>
<dbReference type="GO" id="GO:0016020">
    <property type="term" value="C:membrane"/>
    <property type="evidence" value="ECO:0007669"/>
    <property type="project" value="UniProtKB-SubCell"/>
</dbReference>
<dbReference type="InterPro" id="IPR004840">
    <property type="entry name" value="Amino_acid_permease_CS"/>
</dbReference>
<keyword evidence="4 6" id="KW-1133">Transmembrane helix</keyword>
<reference evidence="7" key="1">
    <citation type="submission" date="2021-01" db="EMBL/GenBank/DDBJ databases">
        <authorList>
            <person name="Kaushik A."/>
        </authorList>
    </citation>
    <scope>NUCLEOTIDE SEQUENCE</scope>
    <source>
        <strain evidence="7">AG5</strain>
    </source>
</reference>
<feature type="transmembrane region" description="Helical" evidence="6">
    <location>
        <begin position="401"/>
        <end position="422"/>
    </location>
</feature>
<feature type="transmembrane region" description="Helical" evidence="6">
    <location>
        <begin position="456"/>
        <end position="476"/>
    </location>
</feature>
<comment type="subcellular location">
    <subcellularLocation>
        <location evidence="1">Membrane</location>
        <topology evidence="1">Multi-pass membrane protein</topology>
    </subcellularLocation>
</comment>
<proteinExistence type="predicted"/>
<dbReference type="Proteomes" id="UP000663827">
    <property type="component" value="Unassembled WGS sequence"/>
</dbReference>
<evidence type="ECO:0000256" key="6">
    <source>
        <dbReference type="SAM" id="Phobius"/>
    </source>
</evidence>
<keyword evidence="3 6" id="KW-0812">Transmembrane</keyword>
<dbReference type="GO" id="GO:0006865">
    <property type="term" value="P:amino acid transport"/>
    <property type="evidence" value="ECO:0007669"/>
    <property type="project" value="InterPro"/>
</dbReference>
<keyword evidence="5 6" id="KW-0472">Membrane</keyword>
<evidence type="ECO:0000256" key="2">
    <source>
        <dbReference type="ARBA" id="ARBA00022448"/>
    </source>
</evidence>
<sequence>MLASEYIWTIAIYSSTLSESKERIECFARDNLLRKINLRQSILLIEGCCETPSTYPAVDSYFTMSLTPRQSRSSESKSKYPEKVQPIATSIVPVNAENDADARKLVDMGYQPQLRRNFSIWSILGVGFSVTNSWWGISAGLVAGVNSGGPVLIIYGIILIAIVSTAVGISLAELASAMPNSGGQYYWTSQLASRNYAPILSFLTGAMGWAGAVFTSASVCLSLGSSLVGMYVLGHPEIVIQPWMIFVAYQLINLFAFALNCSGRLLPKISTLSLYISLISCFIITIAVPAASRTKQSAKFVFATFSNETGWENNVIAFIVGLINPNWSFACLDVSTHLAEEIRQPEKYIPLSILATVGIGLVSSLGYSIAVFFSMTDLEGITGTATGVPILELYHQATRSVAGAIILQLLIVLTGLGCLTACHTWQARLAWSFARDRGLPGSRYWAVVHPNLGVPLNAHIMSCIWVAVLGCLYIASTTAFNSMVTGCLIFLYISYSIPIGCLLVRGRNSVQPGPFWLGKIGLFANIILLCWTLFTLVFYNLPFVMPVEAGNMNYVCAVIGIYALYLLAYWVARGHRTFRIQGGESEGGKTIVNRQPHPPFGFFTHLRPSRSNRLLQAFTLSFTQTHSLLYLCIPSIRSKMKSFTSIIVFSAALVGFAAAKPAVETRDSCNSNQFWYAKLGCCLDHGGPQTPPTPPRSRDCPKDNWYWNTKQGCCTPRHENPPEPSCKLLILMRTCTIAVVALP</sequence>
<evidence type="ECO:0000256" key="4">
    <source>
        <dbReference type="ARBA" id="ARBA00022989"/>
    </source>
</evidence>
<evidence type="ECO:0008006" key="9">
    <source>
        <dbReference type="Google" id="ProtNLM"/>
    </source>
</evidence>